<organism evidence="9 10">
    <name type="scientific">Chaetoceros tenuissimus</name>
    <dbReference type="NCBI Taxonomy" id="426638"/>
    <lineage>
        <taxon>Eukaryota</taxon>
        <taxon>Sar</taxon>
        <taxon>Stramenopiles</taxon>
        <taxon>Ochrophyta</taxon>
        <taxon>Bacillariophyta</taxon>
        <taxon>Coscinodiscophyceae</taxon>
        <taxon>Chaetocerotophycidae</taxon>
        <taxon>Chaetocerotales</taxon>
        <taxon>Chaetocerotaceae</taxon>
        <taxon>Chaetoceros</taxon>
    </lineage>
</organism>
<evidence type="ECO:0000256" key="2">
    <source>
        <dbReference type="ARBA" id="ARBA00004906"/>
    </source>
</evidence>
<comment type="similarity">
    <text evidence="3">Belongs to the Deltex family.</text>
</comment>
<dbReference type="SMART" id="SM00184">
    <property type="entry name" value="RING"/>
    <property type="match status" value="1"/>
</dbReference>
<dbReference type="EMBL" id="BLLK01000038">
    <property type="protein sequence ID" value="GFH49953.1"/>
    <property type="molecule type" value="Genomic_DNA"/>
</dbReference>
<keyword evidence="7" id="KW-0862">Zinc</keyword>
<dbReference type="InterPro" id="IPR001841">
    <property type="entry name" value="Znf_RING"/>
</dbReference>
<dbReference type="AlphaFoldDB" id="A0AAD3H4Q1"/>
<dbReference type="Gene3D" id="3.30.390.130">
    <property type="match status" value="1"/>
</dbReference>
<feature type="domain" description="RING-type" evidence="8">
    <location>
        <begin position="817"/>
        <end position="861"/>
    </location>
</feature>
<gene>
    <name evidence="9" type="ORF">CTEN210_06429</name>
</gene>
<dbReference type="Pfam" id="PF18102">
    <property type="entry name" value="DTC"/>
    <property type="match status" value="1"/>
</dbReference>
<dbReference type="EC" id="2.3.2.27" evidence="4"/>
<evidence type="ECO:0000256" key="3">
    <source>
        <dbReference type="ARBA" id="ARBA00009413"/>
    </source>
</evidence>
<dbReference type="GO" id="GO:0016567">
    <property type="term" value="P:protein ubiquitination"/>
    <property type="evidence" value="ECO:0007669"/>
    <property type="project" value="InterPro"/>
</dbReference>
<keyword evidence="7" id="KW-0863">Zinc-finger</keyword>
<dbReference type="InterPro" id="IPR039398">
    <property type="entry name" value="Deltex_fam"/>
</dbReference>
<protein>
    <recommendedName>
        <fullName evidence="4">RING-type E3 ubiquitin transferase</fullName>
        <ecNumber evidence="4">2.3.2.27</ecNumber>
    </recommendedName>
</protein>
<dbReference type="Gene3D" id="1.25.40.570">
    <property type="match status" value="1"/>
</dbReference>
<dbReference type="Proteomes" id="UP001054902">
    <property type="component" value="Unassembled WGS sequence"/>
</dbReference>
<dbReference type="InterPro" id="IPR039399">
    <property type="entry name" value="Deltex_C_sf"/>
</dbReference>
<evidence type="ECO:0000313" key="10">
    <source>
        <dbReference type="Proteomes" id="UP001054902"/>
    </source>
</evidence>
<dbReference type="GO" id="GO:0061630">
    <property type="term" value="F:ubiquitin protein ligase activity"/>
    <property type="evidence" value="ECO:0007669"/>
    <property type="project" value="UniProtKB-EC"/>
</dbReference>
<proteinExistence type="inferred from homology"/>
<comment type="catalytic activity">
    <reaction evidence="1">
        <text>S-ubiquitinyl-[E2 ubiquitin-conjugating enzyme]-L-cysteine + [acceptor protein]-L-lysine = [E2 ubiquitin-conjugating enzyme]-L-cysteine + N(6)-ubiquitinyl-[acceptor protein]-L-lysine.</text>
        <dbReference type="EC" id="2.3.2.27"/>
    </reaction>
</comment>
<dbReference type="GO" id="GO:0007219">
    <property type="term" value="P:Notch signaling pathway"/>
    <property type="evidence" value="ECO:0007669"/>
    <property type="project" value="InterPro"/>
</dbReference>
<keyword evidence="5" id="KW-0808">Transferase</keyword>
<evidence type="ECO:0000256" key="1">
    <source>
        <dbReference type="ARBA" id="ARBA00000900"/>
    </source>
</evidence>
<evidence type="ECO:0000313" key="9">
    <source>
        <dbReference type="EMBL" id="GFH49953.1"/>
    </source>
</evidence>
<reference evidence="9 10" key="1">
    <citation type="journal article" date="2021" name="Sci. Rep.">
        <title>The genome of the diatom Chaetoceros tenuissimus carries an ancient integrated fragment of an extant virus.</title>
        <authorList>
            <person name="Hongo Y."/>
            <person name="Kimura K."/>
            <person name="Takaki Y."/>
            <person name="Yoshida Y."/>
            <person name="Baba S."/>
            <person name="Kobayashi G."/>
            <person name="Nagasaki K."/>
            <person name="Hano T."/>
            <person name="Tomaru Y."/>
        </authorList>
    </citation>
    <scope>NUCLEOTIDE SEQUENCE [LARGE SCALE GENOMIC DNA]</scope>
    <source>
        <strain evidence="9 10">NIES-3715</strain>
    </source>
</reference>
<accession>A0AAD3H4Q1</accession>
<evidence type="ECO:0000259" key="8">
    <source>
        <dbReference type="PROSITE" id="PS50089"/>
    </source>
</evidence>
<keyword evidence="6" id="KW-0479">Metal-binding</keyword>
<keyword evidence="10" id="KW-1185">Reference proteome</keyword>
<dbReference type="Gene3D" id="3.30.40.10">
    <property type="entry name" value="Zinc/RING finger domain, C3HC4 (zinc finger)"/>
    <property type="match status" value="1"/>
</dbReference>
<evidence type="ECO:0000256" key="7">
    <source>
        <dbReference type="PROSITE-ProRule" id="PRU00175"/>
    </source>
</evidence>
<dbReference type="PANTHER" id="PTHR12622">
    <property type="entry name" value="DELTEX-RELATED"/>
    <property type="match status" value="1"/>
</dbReference>
<dbReference type="InterPro" id="IPR039396">
    <property type="entry name" value="Deltex_C"/>
</dbReference>
<evidence type="ECO:0000256" key="4">
    <source>
        <dbReference type="ARBA" id="ARBA00012483"/>
    </source>
</evidence>
<sequence length="1034" mass="116955">MGANESKAKASDEAYCALLDAKEESESQMDYEHYDNLEDSIEAEESILDMESRNNRDLRLNGCSFDEYEAEVIYYKAKALKDNDQYQEAMDQFQLLLDMDQLHSTESTSKMKFKSLKQLIKMKINQEEYQQAATLFRHLLDYISINDTWKSDYTIKSVEKLLDRVFSLAPSNRVDSDEKERLLAFTKIVHLVAINMFYPFGQSGGCCPNENLWLHAHVKYSHFLFRLEEEQRLKELVQNLSCLREESTSVSITAYRIPSGVLVDFMELLLFRLQKYETLLCIDPSQDNRIKSFIQRYEEKKIAIGSMLSNSMYEMGSIHQYAGELYTASSTFQKACSSLIEACKCWKLLNDSSAHVHCVKLLHVVKMLDGSTPALGEILGDIGSSEELSAITKVFDAFQSDDIEVFEKYMHEVEKDCFVIKQSIIEIHTKLQEMILLKELPETSRVKLSGLSSKLNDLALTTITSLVLNLIAEKKLQGQVINDQYFGLFVKIPIPMSYVADSIHIVPLNGGIQTETVRNNPELSTSYYNDDGFQANIQAHEVRQWPNLNEDCTVDRASALTKGITNIILEARTKYPHFARHFDITSLGFAELGRQLMRFLHQQVKFKSRNVSSFIDIGYHYTQPTCAASIRSTGLRCSRNGNFGPGIYTGNNCKAFANRGSVGLIVLRIQGKTTSAVFDEHAYRTNYRKESVNTVLGNKNKDGTDDKEEVVLQSSSQCVPIIIFDAPRDNPFGEGCLDYIHKSLQRMIDSFLNTRPSVAYPNTAVDESLNNFKAAQTNRNQMQLLYIYNAPDHLADSSPIDEIGSLPICKYDYKHECPICLDKLGSNTSILRSLPCTCIHIFHHDCIRKSLKVSPRCPTCQAWVRKPQGKSPGGTMRITIIPDKCSGYLEDTIVIHYQINSGYQKQYHSNPFAYHYGKDVKAYLPNNDDGKKLLKRLKYAFEHGLTFTVGTSLTTGLHNQCTWASIHHKTSLSGGTGRHGYPDVSYFLNCNEELDGLGVPPANDLPSDQGTANFFTMSIKNVLSNVWGSIANIC</sequence>
<evidence type="ECO:0000256" key="5">
    <source>
        <dbReference type="ARBA" id="ARBA00022679"/>
    </source>
</evidence>
<dbReference type="Pfam" id="PF13639">
    <property type="entry name" value="zf-RING_2"/>
    <property type="match status" value="1"/>
</dbReference>
<dbReference type="PROSITE" id="PS50089">
    <property type="entry name" value="ZF_RING_2"/>
    <property type="match status" value="1"/>
</dbReference>
<evidence type="ECO:0000256" key="6">
    <source>
        <dbReference type="ARBA" id="ARBA00022723"/>
    </source>
</evidence>
<dbReference type="SUPFAM" id="SSF57850">
    <property type="entry name" value="RING/U-box"/>
    <property type="match status" value="1"/>
</dbReference>
<dbReference type="GO" id="GO:0008270">
    <property type="term" value="F:zinc ion binding"/>
    <property type="evidence" value="ECO:0007669"/>
    <property type="project" value="UniProtKB-KW"/>
</dbReference>
<comment type="pathway">
    <text evidence="2">Protein modification; protein ubiquitination.</text>
</comment>
<name>A0AAD3H4Q1_9STRA</name>
<dbReference type="InterPro" id="IPR013083">
    <property type="entry name" value="Znf_RING/FYVE/PHD"/>
</dbReference>
<comment type="caution">
    <text evidence="9">The sequence shown here is derived from an EMBL/GenBank/DDBJ whole genome shotgun (WGS) entry which is preliminary data.</text>
</comment>